<evidence type="ECO:0000313" key="3">
    <source>
        <dbReference type="Proteomes" id="UP001162060"/>
    </source>
</evidence>
<proteinExistence type="predicted"/>
<dbReference type="EMBL" id="CAKLBY020000224">
    <property type="protein sequence ID" value="CAK7936446.1"/>
    <property type="molecule type" value="Genomic_DNA"/>
</dbReference>
<reference evidence="2" key="1">
    <citation type="submission" date="2024-01" db="EMBL/GenBank/DDBJ databases">
        <authorList>
            <person name="Webb A."/>
        </authorList>
    </citation>
    <scope>NUCLEOTIDE SEQUENCE</scope>
    <source>
        <strain evidence="2">Pm1</strain>
    </source>
</reference>
<evidence type="ECO:0000313" key="2">
    <source>
        <dbReference type="EMBL" id="CAK7936446.1"/>
    </source>
</evidence>
<organism evidence="2 3">
    <name type="scientific">Peronospora matthiolae</name>
    <dbReference type="NCBI Taxonomy" id="2874970"/>
    <lineage>
        <taxon>Eukaryota</taxon>
        <taxon>Sar</taxon>
        <taxon>Stramenopiles</taxon>
        <taxon>Oomycota</taxon>
        <taxon>Peronosporomycetes</taxon>
        <taxon>Peronosporales</taxon>
        <taxon>Peronosporaceae</taxon>
        <taxon>Peronospora</taxon>
    </lineage>
</organism>
<gene>
    <name evidence="2" type="ORF">PM001_LOCUS21596</name>
</gene>
<evidence type="ECO:0000256" key="1">
    <source>
        <dbReference type="SAM" id="MobiDB-lite"/>
    </source>
</evidence>
<name>A0AAV1UQ88_9STRA</name>
<protein>
    <submittedName>
        <fullName evidence="2">Uncharacterized protein</fullName>
    </submittedName>
</protein>
<feature type="region of interest" description="Disordered" evidence="1">
    <location>
        <begin position="1"/>
        <end position="78"/>
    </location>
</feature>
<dbReference type="AlphaFoldDB" id="A0AAV1UQ88"/>
<comment type="caution">
    <text evidence="2">The sequence shown here is derived from an EMBL/GenBank/DDBJ whole genome shotgun (WGS) entry which is preliminary data.</text>
</comment>
<dbReference type="Proteomes" id="UP001162060">
    <property type="component" value="Unassembled WGS sequence"/>
</dbReference>
<sequence>MSGGDSSTRAGRPPRPPDPPDDSSSLRDVAVSGCLDPPPEPAHSAEELESVPMTSDMTMDETSDDSNEPTHARDLTAAGRSTAVWTPAGVARLRGIGVAPATATVAEATVEQRLFHIATKDYPLYDDDSSLRPMTSDERTALSAYVERRLDLPGPPTFLVCTTPGLQRAAMMAYHQFQVEGTLIADVPARARLGKSLHRRSILREISAAHARNEGDRIKMRLFVLAAQRVVFDGNHTLSFVFMSKRAAAVWANTELRQRDCTITLRSAETTSQEQDATTGGKTLCFKSTWDRGVRSDLAAYRV</sequence>
<feature type="compositionally biased region" description="Acidic residues" evidence="1">
    <location>
        <begin position="58"/>
        <end position="67"/>
    </location>
</feature>
<accession>A0AAV1UQ88</accession>